<name>A0AAU8K5P8_9ACTN</name>
<evidence type="ECO:0008006" key="3">
    <source>
        <dbReference type="Google" id="ProtNLM"/>
    </source>
</evidence>
<reference evidence="2" key="1">
    <citation type="submission" date="2024-06" db="EMBL/GenBank/DDBJ databases">
        <title>The genome sequences of Kitasatospora sp. strain HUAS MG31.</title>
        <authorList>
            <person name="Mo P."/>
        </authorList>
    </citation>
    <scope>NUCLEOTIDE SEQUENCE</scope>
    <source>
        <strain evidence="2">HUAS MG31</strain>
    </source>
</reference>
<evidence type="ECO:0000313" key="2">
    <source>
        <dbReference type="EMBL" id="XCM82792.1"/>
    </source>
</evidence>
<proteinExistence type="predicted"/>
<dbReference type="AlphaFoldDB" id="A0AAU8K5P8"/>
<dbReference type="KEGG" id="kcm:ABWK59_29715"/>
<dbReference type="EMBL" id="CP159872">
    <property type="protein sequence ID" value="XCM82792.1"/>
    <property type="molecule type" value="Genomic_DNA"/>
</dbReference>
<gene>
    <name evidence="2" type="ORF">ABWK59_29715</name>
</gene>
<sequence length="75" mass="8397">MRKFPAGRRPLPTSPFKTEPEAPRKHFAVGDRVTHDGYGLGRVISLEGDGEIAVLVDFGSRQERIPQPYTAMFKL</sequence>
<organism evidence="2">
    <name type="scientific">Kitasatospora camelliae</name>
    <dbReference type="NCBI Taxonomy" id="3156397"/>
    <lineage>
        <taxon>Bacteria</taxon>
        <taxon>Bacillati</taxon>
        <taxon>Actinomycetota</taxon>
        <taxon>Actinomycetes</taxon>
        <taxon>Kitasatosporales</taxon>
        <taxon>Streptomycetaceae</taxon>
        <taxon>Kitasatospora</taxon>
    </lineage>
</organism>
<evidence type="ECO:0000256" key="1">
    <source>
        <dbReference type="SAM" id="MobiDB-lite"/>
    </source>
</evidence>
<feature type="compositionally biased region" description="Basic and acidic residues" evidence="1">
    <location>
        <begin position="18"/>
        <end position="28"/>
    </location>
</feature>
<protein>
    <recommendedName>
        <fullName evidence="3">ATP-binding protein</fullName>
    </recommendedName>
</protein>
<feature type="region of interest" description="Disordered" evidence="1">
    <location>
        <begin position="1"/>
        <end position="28"/>
    </location>
</feature>
<dbReference type="RefSeq" id="WP_354643727.1">
    <property type="nucleotide sequence ID" value="NZ_CP159872.1"/>
</dbReference>
<accession>A0AAU8K5P8</accession>